<proteinExistence type="predicted"/>
<name>A0ABS6I9U8_9MICC</name>
<protein>
    <submittedName>
        <fullName evidence="1">Uncharacterized protein</fullName>
    </submittedName>
</protein>
<accession>A0ABS6I9U8</accession>
<sequence>MMDAVQLVSPDREADRPISAFSPRIGLIEDWSILVGADADIRRNGVTVRRGRVESVTADGTMLWIEGDHTETRRLFDKAENREAWVTEDLTALFYEMRWPNNSWHTAVRSYGMRPVRSHPE</sequence>
<gene>
    <name evidence="1" type="ORF">KSW38_19570</name>
</gene>
<evidence type="ECO:0000313" key="1">
    <source>
        <dbReference type="EMBL" id="MBU8868498.1"/>
    </source>
</evidence>
<dbReference type="RefSeq" id="WP_216926621.1">
    <property type="nucleotide sequence ID" value="NZ_JAHOPC010000015.1"/>
</dbReference>
<organism evidence="1 2">
    <name type="scientific">Paenarthrobacter aromaticivorans</name>
    <dbReference type="NCBI Taxonomy" id="2849150"/>
    <lineage>
        <taxon>Bacteria</taxon>
        <taxon>Bacillati</taxon>
        <taxon>Actinomycetota</taxon>
        <taxon>Actinomycetes</taxon>
        <taxon>Micrococcales</taxon>
        <taxon>Micrococcaceae</taxon>
        <taxon>Paenarthrobacter</taxon>
    </lineage>
</organism>
<dbReference type="EMBL" id="JAHOPC010000015">
    <property type="protein sequence ID" value="MBU8868498.1"/>
    <property type="molecule type" value="Genomic_DNA"/>
</dbReference>
<comment type="caution">
    <text evidence="1">The sequence shown here is derived from an EMBL/GenBank/DDBJ whole genome shotgun (WGS) entry which is preliminary data.</text>
</comment>
<evidence type="ECO:0000313" key="2">
    <source>
        <dbReference type="Proteomes" id="UP000824166"/>
    </source>
</evidence>
<reference evidence="1 2" key="1">
    <citation type="submission" date="2021-06" db="EMBL/GenBank/DDBJ databases">
        <authorList>
            <person name="Jeong J.W."/>
        </authorList>
    </citation>
    <scope>NUCLEOTIDE SEQUENCE [LARGE SCALE GENOMIC DNA]</scope>
    <source>
        <strain evidence="1 2">MMS21-TAE1-1</strain>
    </source>
</reference>
<dbReference type="Proteomes" id="UP000824166">
    <property type="component" value="Unassembled WGS sequence"/>
</dbReference>
<keyword evidence="2" id="KW-1185">Reference proteome</keyword>